<proteinExistence type="predicted"/>
<dbReference type="PANTHER" id="PTHR34069">
    <property type="entry name" value="3-OXOACYL-[ACYL-CARRIER-PROTEIN] SYNTHASE 3"/>
    <property type="match status" value="1"/>
</dbReference>
<dbReference type="InterPro" id="IPR013751">
    <property type="entry name" value="ACP_syn_III_N"/>
</dbReference>
<evidence type="ECO:0000313" key="6">
    <source>
        <dbReference type="Proteomes" id="UP000199671"/>
    </source>
</evidence>
<keyword evidence="2" id="KW-0012">Acyltransferase</keyword>
<dbReference type="Gene3D" id="3.40.47.10">
    <property type="match status" value="1"/>
</dbReference>
<dbReference type="Proteomes" id="UP000199671">
    <property type="component" value="Unassembled WGS sequence"/>
</dbReference>
<evidence type="ECO:0000313" key="5">
    <source>
        <dbReference type="EMBL" id="SDN12944.1"/>
    </source>
</evidence>
<name>A0A1G9YV32_9ACTO</name>
<protein>
    <submittedName>
        <fullName evidence="5">3-oxoacyl-[acyl-carrier-protein] synthase-3</fullName>
    </submittedName>
</protein>
<dbReference type="InterPro" id="IPR016039">
    <property type="entry name" value="Thiolase-like"/>
</dbReference>
<dbReference type="AlphaFoldDB" id="A0A1G9YV32"/>
<dbReference type="InterPro" id="IPR013747">
    <property type="entry name" value="ACP_syn_III_C"/>
</dbReference>
<feature type="domain" description="Beta-ketoacyl-[acyl-carrier-protein] synthase III N-terminal" evidence="4">
    <location>
        <begin position="141"/>
        <end position="206"/>
    </location>
</feature>
<evidence type="ECO:0000259" key="4">
    <source>
        <dbReference type="Pfam" id="PF08545"/>
    </source>
</evidence>
<dbReference type="NCBIfam" id="NF006829">
    <property type="entry name" value="PRK09352.1"/>
    <property type="match status" value="1"/>
</dbReference>
<dbReference type="GO" id="GO:0044550">
    <property type="term" value="P:secondary metabolite biosynthetic process"/>
    <property type="evidence" value="ECO:0007669"/>
    <property type="project" value="TreeGrafter"/>
</dbReference>
<dbReference type="Pfam" id="PF08545">
    <property type="entry name" value="ACP_syn_III"/>
    <property type="match status" value="1"/>
</dbReference>
<evidence type="ECO:0000256" key="1">
    <source>
        <dbReference type="ARBA" id="ARBA00022679"/>
    </source>
</evidence>
<reference evidence="5 6" key="1">
    <citation type="submission" date="2016-10" db="EMBL/GenBank/DDBJ databases">
        <authorList>
            <person name="de Groot N.N."/>
        </authorList>
    </citation>
    <scope>NUCLEOTIDE SEQUENCE [LARGE SCALE GENOMIC DNA]</scope>
    <source>
        <strain evidence="5 6">KPR-7B</strain>
    </source>
</reference>
<dbReference type="PANTHER" id="PTHR34069:SF2">
    <property type="entry name" value="BETA-KETOACYL-[ACYL-CARRIER-PROTEIN] SYNTHASE III"/>
    <property type="match status" value="1"/>
</dbReference>
<dbReference type="RefSeq" id="WP_218123062.1">
    <property type="nucleotide sequence ID" value="NZ_FNHU01000014.1"/>
</dbReference>
<feature type="domain" description="Beta-ketoacyl-[acyl-carrier-protein] synthase III C-terminal" evidence="3">
    <location>
        <begin position="271"/>
        <end position="360"/>
    </location>
</feature>
<dbReference type="SUPFAM" id="SSF53901">
    <property type="entry name" value="Thiolase-like"/>
    <property type="match status" value="1"/>
</dbReference>
<dbReference type="GO" id="GO:0006633">
    <property type="term" value="P:fatty acid biosynthetic process"/>
    <property type="evidence" value="ECO:0007669"/>
    <property type="project" value="InterPro"/>
</dbReference>
<sequence length="360" mass="37810">MSSSLISLAAHDAGVGPKRMRGGLTMVYSPPGSDTSSVRVLGTGSFVPERVVSNDEVGGPAGVDDDWIRRKTGILSRRWADGATATSDLAVGAARLAIDDAGVDVSDISLLVVATSTPDHPQPATAAIVQGRLGAVNAAAYDLNSVCSGFEFALNTAARIVANDGGYCLVIGADIYSRILNPADRRSVILFGDGAGAVIIGRSKAGDCPEVLAGKMCTYGEYSDVIEVPMGGSRIPYGSAQDESLRYFRMNGRAVRSFVTEMLPGVVDAFLEDLGVSPDDVRHLIPHQANGVMLEEFARALSYRNMCQHLIVDQLANTGSASIPLTLDVLRREGVIPHGDLVLMAGFGGGMSTGLTLLRW</sequence>
<evidence type="ECO:0000256" key="2">
    <source>
        <dbReference type="ARBA" id="ARBA00023315"/>
    </source>
</evidence>
<dbReference type="GO" id="GO:0004315">
    <property type="term" value="F:3-oxoacyl-[acyl-carrier-protein] synthase activity"/>
    <property type="evidence" value="ECO:0007669"/>
    <property type="project" value="InterPro"/>
</dbReference>
<evidence type="ECO:0000259" key="3">
    <source>
        <dbReference type="Pfam" id="PF08541"/>
    </source>
</evidence>
<accession>A0A1G9YV32</accession>
<organism evidence="5 6">
    <name type="scientific">Actinomyces ruminicola</name>
    <dbReference type="NCBI Taxonomy" id="332524"/>
    <lineage>
        <taxon>Bacteria</taxon>
        <taxon>Bacillati</taxon>
        <taxon>Actinomycetota</taxon>
        <taxon>Actinomycetes</taxon>
        <taxon>Actinomycetales</taxon>
        <taxon>Actinomycetaceae</taxon>
        <taxon>Actinomyces</taxon>
    </lineage>
</organism>
<dbReference type="CDD" id="cd00830">
    <property type="entry name" value="KAS_III"/>
    <property type="match status" value="1"/>
</dbReference>
<dbReference type="Pfam" id="PF08541">
    <property type="entry name" value="ACP_syn_III_C"/>
    <property type="match status" value="1"/>
</dbReference>
<gene>
    <name evidence="5" type="ORF">SAMN04487766_11453</name>
</gene>
<keyword evidence="1" id="KW-0808">Transferase</keyword>
<dbReference type="EMBL" id="FNHU01000014">
    <property type="protein sequence ID" value="SDN12944.1"/>
    <property type="molecule type" value="Genomic_DNA"/>
</dbReference>